<evidence type="ECO:0000256" key="2">
    <source>
        <dbReference type="ARBA" id="ARBA00022840"/>
    </source>
</evidence>
<dbReference type="Proteomes" id="UP000717696">
    <property type="component" value="Unassembled WGS sequence"/>
</dbReference>
<dbReference type="OrthoDB" id="498611at2759"/>
<dbReference type="InterPro" id="IPR004567">
    <property type="entry name" value="Type_II_PanK"/>
</dbReference>
<dbReference type="Gene3D" id="3.30.420.510">
    <property type="match status" value="1"/>
</dbReference>
<dbReference type="Pfam" id="PF03630">
    <property type="entry name" value="Fumble"/>
    <property type="match status" value="1"/>
</dbReference>
<dbReference type="Gene3D" id="3.30.420.40">
    <property type="match status" value="1"/>
</dbReference>
<keyword evidence="2" id="KW-0067">ATP-binding</keyword>
<comment type="caution">
    <text evidence="4">The sequence shown here is derived from an EMBL/GenBank/DDBJ whole genome shotgun (WGS) entry which is preliminary data.</text>
</comment>
<dbReference type="GO" id="GO:0004594">
    <property type="term" value="F:pantothenate kinase activity"/>
    <property type="evidence" value="ECO:0007669"/>
    <property type="project" value="TreeGrafter"/>
</dbReference>
<keyword evidence="4" id="KW-0418">Kinase</keyword>
<organism evidence="4 5">
    <name type="scientific">Dactylonectria estremocensis</name>
    <dbReference type="NCBI Taxonomy" id="1079267"/>
    <lineage>
        <taxon>Eukaryota</taxon>
        <taxon>Fungi</taxon>
        <taxon>Dikarya</taxon>
        <taxon>Ascomycota</taxon>
        <taxon>Pezizomycotina</taxon>
        <taxon>Sordariomycetes</taxon>
        <taxon>Hypocreomycetidae</taxon>
        <taxon>Hypocreales</taxon>
        <taxon>Nectriaceae</taxon>
        <taxon>Dactylonectria</taxon>
    </lineage>
</organism>
<keyword evidence="1" id="KW-0547">Nucleotide-binding</keyword>
<dbReference type="GO" id="GO:0005524">
    <property type="term" value="F:ATP binding"/>
    <property type="evidence" value="ECO:0007669"/>
    <property type="project" value="UniProtKB-KW"/>
</dbReference>
<dbReference type="AlphaFoldDB" id="A0A9P9J700"/>
<proteinExistence type="predicted"/>
<dbReference type="SUPFAM" id="SSF53067">
    <property type="entry name" value="Actin-like ATPase domain"/>
    <property type="match status" value="2"/>
</dbReference>
<keyword evidence="3" id="KW-0173">Coenzyme A biosynthesis</keyword>
<protein>
    <submittedName>
        <fullName evidence="4">Pantothenate kinase</fullName>
    </submittedName>
</protein>
<evidence type="ECO:0000313" key="4">
    <source>
        <dbReference type="EMBL" id="KAH7151736.1"/>
    </source>
</evidence>
<dbReference type="EMBL" id="JAGMUU010000005">
    <property type="protein sequence ID" value="KAH7151736.1"/>
    <property type="molecule type" value="Genomic_DNA"/>
</dbReference>
<evidence type="ECO:0000256" key="3">
    <source>
        <dbReference type="ARBA" id="ARBA00022993"/>
    </source>
</evidence>
<dbReference type="GO" id="GO:0005829">
    <property type="term" value="C:cytosol"/>
    <property type="evidence" value="ECO:0007669"/>
    <property type="project" value="TreeGrafter"/>
</dbReference>
<dbReference type="GO" id="GO:0005634">
    <property type="term" value="C:nucleus"/>
    <property type="evidence" value="ECO:0007669"/>
    <property type="project" value="TreeGrafter"/>
</dbReference>
<dbReference type="PANTHER" id="PTHR12280:SF20">
    <property type="entry name" value="4'-PHOSPHOPANTETHEINE PHOSPHATASE"/>
    <property type="match status" value="1"/>
</dbReference>
<accession>A0A9P9J700</accession>
<evidence type="ECO:0000256" key="1">
    <source>
        <dbReference type="ARBA" id="ARBA00022741"/>
    </source>
</evidence>
<dbReference type="InterPro" id="IPR043129">
    <property type="entry name" value="ATPase_NBD"/>
</dbReference>
<sequence>MKKMDDNPVVVDGSPLDIGQTELAKSAPGIGRLGIDIGISSIKLVWISRDATPGGITASLNFASFDSTHVDECVAFIKNFVEKQQLLQATQLVAVTVVATGKRAVEFQPRLYGIPGVKLHVEHEFDCQATGVEFLIAEVPRTVFTCSEDTFRTYDLPRTPPYPYLLVNIGSGVSFLKISNENTCEQVGGSSLGGGTLTGLLSVLTKSIGFDEMLDLAEQGDNSKVDKLIGDIYGTDYNGIGMKKTAVASSFGKVFSMQSSEEPMPSKRIEPETSHGLSISDAYGVPEPDVCRSLVFATFNNIGQLANLHSELHNVTKVYFAGPYIRGHTQTIKTLHIALNYYSRGGKRAYFLTHEDSIGAIGALLKA</sequence>
<gene>
    <name evidence="4" type="ORF">B0J13DRAFT_470225</name>
</gene>
<keyword evidence="4" id="KW-0808">Transferase</keyword>
<dbReference type="GO" id="GO:0015937">
    <property type="term" value="P:coenzyme A biosynthetic process"/>
    <property type="evidence" value="ECO:0007669"/>
    <property type="project" value="UniProtKB-KW"/>
</dbReference>
<keyword evidence="5" id="KW-1185">Reference proteome</keyword>
<dbReference type="NCBIfam" id="TIGR00555">
    <property type="entry name" value="panK_eukar"/>
    <property type="match status" value="1"/>
</dbReference>
<evidence type="ECO:0000313" key="5">
    <source>
        <dbReference type="Proteomes" id="UP000717696"/>
    </source>
</evidence>
<reference evidence="4" key="1">
    <citation type="journal article" date="2021" name="Nat. Commun.">
        <title>Genetic determinants of endophytism in the Arabidopsis root mycobiome.</title>
        <authorList>
            <person name="Mesny F."/>
            <person name="Miyauchi S."/>
            <person name="Thiergart T."/>
            <person name="Pickel B."/>
            <person name="Atanasova L."/>
            <person name="Karlsson M."/>
            <person name="Huettel B."/>
            <person name="Barry K.W."/>
            <person name="Haridas S."/>
            <person name="Chen C."/>
            <person name="Bauer D."/>
            <person name="Andreopoulos W."/>
            <person name="Pangilinan J."/>
            <person name="LaButti K."/>
            <person name="Riley R."/>
            <person name="Lipzen A."/>
            <person name="Clum A."/>
            <person name="Drula E."/>
            <person name="Henrissat B."/>
            <person name="Kohler A."/>
            <person name="Grigoriev I.V."/>
            <person name="Martin F.M."/>
            <person name="Hacquard S."/>
        </authorList>
    </citation>
    <scope>NUCLEOTIDE SEQUENCE</scope>
    <source>
        <strain evidence="4">MPI-CAGE-AT-0021</strain>
    </source>
</reference>
<name>A0A9P9J700_9HYPO</name>
<dbReference type="PANTHER" id="PTHR12280">
    <property type="entry name" value="PANTOTHENATE KINASE"/>
    <property type="match status" value="1"/>
</dbReference>